<dbReference type="EMBL" id="JANUBF010000028">
    <property type="protein sequence ID" value="MCS4037858.1"/>
    <property type="molecule type" value="Genomic_DNA"/>
</dbReference>
<accession>A0A9X3A051</accession>
<dbReference type="InterPro" id="IPR029044">
    <property type="entry name" value="Nucleotide-diphossugar_trans"/>
</dbReference>
<organism evidence="1 2">
    <name type="scientific">Salinibacter ruber</name>
    <dbReference type="NCBI Taxonomy" id="146919"/>
    <lineage>
        <taxon>Bacteria</taxon>
        <taxon>Pseudomonadati</taxon>
        <taxon>Rhodothermota</taxon>
        <taxon>Rhodothermia</taxon>
        <taxon>Rhodothermales</taxon>
        <taxon>Salinibacteraceae</taxon>
        <taxon>Salinibacter</taxon>
    </lineage>
</organism>
<dbReference type="AlphaFoldDB" id="A0A9X3A051"/>
<comment type="caution">
    <text evidence="1">The sequence shown here is derived from an EMBL/GenBank/DDBJ whole genome shotgun (WGS) entry which is preliminary data.</text>
</comment>
<dbReference type="SUPFAM" id="SSF53448">
    <property type="entry name" value="Nucleotide-diphospho-sugar transferases"/>
    <property type="match status" value="1"/>
</dbReference>
<sequence length="287" mass="33821">MNLSFVTIGDKDFFDSIWISVQQANHFYPSASFYIYDWGLTNSQRTRLKEIVNVDEIIKWDDHVKVSSIERFSLLRRAKSHIYKYLPIEYADPEEIENARQREQNYAQKPFCLLDCLRRSGSRLIYLDGDAFLVNQINDLLQREFDIGVTLRRQDEIINKRNQCQVLNAGVIFFNGYVAHTEAFLKNWIRRIESTYEYLAEQTALTRLIEDECPGIFDNYYNKGVLNLSSFNIKVQVFPCEKYNFNWIEEGVDTDSTNIVHFKGGRHSNVERFHSLLNEIDISIPKR</sequence>
<evidence type="ECO:0008006" key="3">
    <source>
        <dbReference type="Google" id="ProtNLM"/>
    </source>
</evidence>
<dbReference type="Proteomes" id="UP001155040">
    <property type="component" value="Unassembled WGS sequence"/>
</dbReference>
<proteinExistence type="predicted"/>
<evidence type="ECO:0000313" key="2">
    <source>
        <dbReference type="Proteomes" id="UP001155040"/>
    </source>
</evidence>
<reference evidence="1" key="1">
    <citation type="submission" date="2022-08" db="EMBL/GenBank/DDBJ databases">
        <title>Genomic Encyclopedia of Type Strains, Phase V (KMG-V): Genome sequencing to study the core and pangenomes of soil and plant-associated prokaryotes.</title>
        <authorList>
            <person name="Whitman W."/>
        </authorList>
    </citation>
    <scope>NUCLEOTIDE SEQUENCE</scope>
    <source>
        <strain evidence="1">SP3012</strain>
    </source>
</reference>
<dbReference type="Gene3D" id="3.90.550.10">
    <property type="entry name" value="Spore Coat Polysaccharide Biosynthesis Protein SpsA, Chain A"/>
    <property type="match status" value="1"/>
</dbReference>
<name>A0A9X3A051_9BACT</name>
<protein>
    <recommendedName>
        <fullName evidence="3">Nucleotide-diphospho-sugar transferase domain-containing protein</fullName>
    </recommendedName>
</protein>
<gene>
    <name evidence="1" type="ORF">GGQ01_002947</name>
</gene>
<evidence type="ECO:0000313" key="1">
    <source>
        <dbReference type="EMBL" id="MCS4037858.1"/>
    </source>
</evidence>
<dbReference type="RefSeq" id="WP_259091172.1">
    <property type="nucleotide sequence ID" value="NZ_JANUAA010000026.1"/>
</dbReference>